<proteinExistence type="predicted"/>
<evidence type="ECO:0000313" key="1">
    <source>
        <dbReference type="EMBL" id="KDR65316.1"/>
    </source>
</evidence>
<dbReference type="Proteomes" id="UP000027222">
    <property type="component" value="Unassembled WGS sequence"/>
</dbReference>
<evidence type="ECO:0000313" key="2">
    <source>
        <dbReference type="Proteomes" id="UP000027222"/>
    </source>
</evidence>
<reference evidence="2" key="1">
    <citation type="journal article" date="2014" name="Proc. Natl. Acad. Sci. U.S.A.">
        <title>Extensive sampling of basidiomycete genomes demonstrates inadequacy of the white-rot/brown-rot paradigm for wood decay fungi.</title>
        <authorList>
            <person name="Riley R."/>
            <person name="Salamov A.A."/>
            <person name="Brown D.W."/>
            <person name="Nagy L.G."/>
            <person name="Floudas D."/>
            <person name="Held B.W."/>
            <person name="Levasseur A."/>
            <person name="Lombard V."/>
            <person name="Morin E."/>
            <person name="Otillar R."/>
            <person name="Lindquist E.A."/>
            <person name="Sun H."/>
            <person name="LaButti K.M."/>
            <person name="Schmutz J."/>
            <person name="Jabbour D."/>
            <person name="Luo H."/>
            <person name="Baker S.E."/>
            <person name="Pisabarro A.G."/>
            <person name="Walton J.D."/>
            <person name="Blanchette R.A."/>
            <person name="Henrissat B."/>
            <person name="Martin F."/>
            <person name="Cullen D."/>
            <person name="Hibbett D.S."/>
            <person name="Grigoriev I.V."/>
        </authorList>
    </citation>
    <scope>NUCLEOTIDE SEQUENCE [LARGE SCALE GENOMIC DNA]</scope>
    <source>
        <strain evidence="2">CBS 339.88</strain>
    </source>
</reference>
<dbReference type="EMBL" id="KL142457">
    <property type="protein sequence ID" value="KDR65316.1"/>
    <property type="molecule type" value="Genomic_DNA"/>
</dbReference>
<name>A0A067S3D4_GALM3</name>
<keyword evidence="2" id="KW-1185">Reference proteome</keyword>
<dbReference type="AlphaFoldDB" id="A0A067S3D4"/>
<protein>
    <submittedName>
        <fullName evidence="1">Uncharacterized protein</fullName>
    </submittedName>
</protein>
<sequence length="351" mass="39916">MCQYSIQIFNPNLIVTQTLNSPCPNCQSLKDDNKKCRRNIFVSTDNKLDLSLAGVGVSFADKKDQIDAIPGNNLKSGQKPIILHPSDDRLQLEEVMYDEEVIARCGFQLFKFYDQKNPSKLLDFWVYNPFPSDIFERLLKYHRGLQELNLKSLKRGSQFEFFSQGTMVPRGSRIAMGGLPGDAYVMYPGMEGLDPEGINLLFNDAEVFLVFEFEKQPDYFLLIILQLLISQARRVTDWALQVPPHITATTIQHPSIRTTTLFLEFALNISFKPTEEQHRGHAACCKGAPKANPPIPPTPVGQACPHHHRCSNCKKEHPATSNKCRFWGLHFDRSAIEALYTQLDAQDTRRD</sequence>
<organism evidence="1 2">
    <name type="scientific">Galerina marginata (strain CBS 339.88)</name>
    <dbReference type="NCBI Taxonomy" id="685588"/>
    <lineage>
        <taxon>Eukaryota</taxon>
        <taxon>Fungi</taxon>
        <taxon>Dikarya</taxon>
        <taxon>Basidiomycota</taxon>
        <taxon>Agaricomycotina</taxon>
        <taxon>Agaricomycetes</taxon>
        <taxon>Agaricomycetidae</taxon>
        <taxon>Agaricales</taxon>
        <taxon>Agaricineae</taxon>
        <taxon>Strophariaceae</taxon>
        <taxon>Galerina</taxon>
    </lineage>
</organism>
<dbReference type="OrthoDB" id="2634618at2759"/>
<gene>
    <name evidence="1" type="ORF">GALMADRAFT_148783</name>
</gene>
<dbReference type="HOGENOM" id="CLU_789996_0_0_1"/>
<accession>A0A067S3D4</accession>